<name>A0A272ERX2_9RHOO</name>
<dbReference type="Proteomes" id="UP000216107">
    <property type="component" value="Unassembled WGS sequence"/>
</dbReference>
<dbReference type="InterPro" id="IPR043426">
    <property type="entry name" value="MltB-like"/>
</dbReference>
<keyword evidence="7" id="KW-1185">Reference proteome</keyword>
<evidence type="ECO:0000256" key="2">
    <source>
        <dbReference type="SAM" id="SignalP"/>
    </source>
</evidence>
<evidence type="ECO:0000313" key="4">
    <source>
        <dbReference type="EMBL" id="KAF7598956.1"/>
    </source>
</evidence>
<accession>A0A272ERX2</accession>
<reference evidence="4 7" key="1">
    <citation type="submission" date="2016-08" db="EMBL/GenBank/DDBJ databases">
        <title>Candidatus Dactylopiibacterium carminicum genome sequence.</title>
        <authorList>
            <person name="Ramirez-Puebla S.T."/>
            <person name="Ormeno-Orrillo E."/>
            <person name="Vera-Ponce De Leon A."/>
            <person name="Luis L."/>
            <person name="Sanchez-Flores A."/>
            <person name="Monica R."/>
            <person name="Martinez-Romero E."/>
        </authorList>
    </citation>
    <scope>NUCLEOTIDE SEQUENCE [LARGE SCALE GENOMIC DNA]</scope>
    <source>
        <strain evidence="4">END1</strain>
    </source>
</reference>
<dbReference type="InterPro" id="IPR011757">
    <property type="entry name" value="Lytic_transglycosylase_MltB"/>
</dbReference>
<evidence type="ECO:0000313" key="7">
    <source>
        <dbReference type="Proteomes" id="UP000623509"/>
    </source>
</evidence>
<dbReference type="InterPro" id="IPR023346">
    <property type="entry name" value="Lysozyme-like_dom_sf"/>
</dbReference>
<dbReference type="RefSeq" id="WP_095524829.1">
    <property type="nucleotide sequence ID" value="NZ_MDUX01000032.1"/>
</dbReference>
<sequence>MSLRRSLLLTLAAIPAVFSTLPAHAQGFIERPDVQAFITEIAARNRFTEGELYAAFARATPQPRVIELIRPPSNPGVRSWQRYRTRFIEPIRISAGAKFWQENREALAQASQRTGVPAEIIVGIIGVETIYGRYTGNFNTLSALATLAFDYPPRADLFRRELESLFLLAREQGRDVTGYTGSYAGALGLPQFLPSSVRNFAMDGDGNGKVDLDGSPRDAIFLQQHGWQSGTPIVRQARVADAAKAQRLADAGIEPAIDVSILGEYGIEAELPASALGQKITLVDLVTPGEATEWWLGFQNFYVITRYNRSSFYAMAVHDLAQAVKQEVDNRSAQAGK</sequence>
<organism evidence="5 6">
    <name type="scientific">Candidatus Dactylopiibacterium carminicum</name>
    <dbReference type="NCBI Taxonomy" id="857335"/>
    <lineage>
        <taxon>Bacteria</taxon>
        <taxon>Pseudomonadati</taxon>
        <taxon>Pseudomonadota</taxon>
        <taxon>Betaproteobacteria</taxon>
        <taxon>Rhodocyclales</taxon>
        <taxon>Rhodocyclaceae</taxon>
        <taxon>Candidatus Dactylopiibacterium</taxon>
    </lineage>
</organism>
<proteinExistence type="predicted"/>
<dbReference type="Gene3D" id="1.10.8.350">
    <property type="entry name" value="Bacterial muramidase"/>
    <property type="match status" value="1"/>
</dbReference>
<feature type="active site" evidence="1">
    <location>
        <position position="128"/>
    </location>
</feature>
<dbReference type="Pfam" id="PF13406">
    <property type="entry name" value="SLT_2"/>
    <property type="match status" value="1"/>
</dbReference>
<dbReference type="PANTHER" id="PTHR30163:SF9">
    <property type="entry name" value="MEMBRANE-BOUND LYTIC MUREIN TRANSGLYCOSYLASE B"/>
    <property type="match status" value="1"/>
</dbReference>
<gene>
    <name evidence="5" type="primary">mltB</name>
    <name evidence="4" type="ORF">BGI27_10460</name>
    <name evidence="5" type="ORF">CGU29_09935</name>
</gene>
<feature type="signal peptide" evidence="2">
    <location>
        <begin position="1"/>
        <end position="25"/>
    </location>
</feature>
<feature type="domain" description="Transglycosylase SLT" evidence="3">
    <location>
        <begin position="32"/>
        <end position="322"/>
    </location>
</feature>
<protein>
    <submittedName>
        <fullName evidence="5">Lytic murein transglycosylase B</fullName>
    </submittedName>
</protein>
<dbReference type="EMBL" id="NMRN01000028">
    <property type="protein sequence ID" value="PAS92858.1"/>
    <property type="molecule type" value="Genomic_DNA"/>
</dbReference>
<dbReference type="Proteomes" id="UP000623509">
    <property type="component" value="Unassembled WGS sequence"/>
</dbReference>
<dbReference type="NCBIfam" id="TIGR02282">
    <property type="entry name" value="MltB"/>
    <property type="match status" value="1"/>
</dbReference>
<evidence type="ECO:0000259" key="3">
    <source>
        <dbReference type="Pfam" id="PF13406"/>
    </source>
</evidence>
<comment type="caution">
    <text evidence="5">The sequence shown here is derived from an EMBL/GenBank/DDBJ whole genome shotgun (WGS) entry which is preliminary data.</text>
</comment>
<evidence type="ECO:0000256" key="1">
    <source>
        <dbReference type="PIRSR" id="PIRSR611757-1"/>
    </source>
</evidence>
<dbReference type="AlphaFoldDB" id="A0A272ERX2"/>
<dbReference type="InterPro" id="IPR031304">
    <property type="entry name" value="SLT_2"/>
</dbReference>
<dbReference type="PANTHER" id="PTHR30163">
    <property type="entry name" value="MEMBRANE-BOUND LYTIC MUREIN TRANSGLYCOSYLASE B"/>
    <property type="match status" value="1"/>
</dbReference>
<reference evidence="5 6" key="2">
    <citation type="submission" date="2017-07" db="EMBL/GenBank/DDBJ databases">
        <title>Candidatus Dactylopiibacterium carminicum, a nitrogen-fixing symbiont of the cochineal insect Dactylopius coccus and Dactylopius opuntiae (Hemiptera: Coccoidea: Dactylopiidae).</title>
        <authorList>
            <person name="Vera A."/>
        </authorList>
    </citation>
    <scope>NUCLEOTIDE SEQUENCE [LARGE SCALE GENOMIC DNA]</scope>
    <source>
        <strain evidence="5 6">NFDCM</strain>
    </source>
</reference>
<dbReference type="EMBL" id="MDUX01000032">
    <property type="protein sequence ID" value="KAF7598956.1"/>
    <property type="molecule type" value="Genomic_DNA"/>
</dbReference>
<dbReference type="Gene3D" id="1.10.530.10">
    <property type="match status" value="1"/>
</dbReference>
<dbReference type="SUPFAM" id="SSF53955">
    <property type="entry name" value="Lysozyme-like"/>
    <property type="match status" value="1"/>
</dbReference>
<dbReference type="GO" id="GO:0009253">
    <property type="term" value="P:peptidoglycan catabolic process"/>
    <property type="evidence" value="ECO:0007669"/>
    <property type="project" value="TreeGrafter"/>
</dbReference>
<keyword evidence="2" id="KW-0732">Signal</keyword>
<feature type="chain" id="PRO_5011995544" evidence="2">
    <location>
        <begin position="26"/>
        <end position="337"/>
    </location>
</feature>
<evidence type="ECO:0000313" key="6">
    <source>
        <dbReference type="Proteomes" id="UP000216107"/>
    </source>
</evidence>
<evidence type="ECO:0000313" key="5">
    <source>
        <dbReference type="EMBL" id="PAS92858.1"/>
    </source>
</evidence>
<dbReference type="OrthoDB" id="9772911at2"/>
<dbReference type="GO" id="GO:0008933">
    <property type="term" value="F:peptidoglycan lytic transglycosylase activity"/>
    <property type="evidence" value="ECO:0007669"/>
    <property type="project" value="TreeGrafter"/>
</dbReference>